<sequence length="191" mass="20478">MPLDRERIVTGTIALADEGGLEAVSLRKVAARLDAGPMRLYAYISTKEELFDLMVDEVHAEVLPEEQPGDWPEALRVLAHRTRGHVDGRGRAGQVLGRLDGVDPIHRVGLQRVVATGPLGEGCDGGAFALAVGRRQLGELGQVRTDRSGGQHAERGHRPASPFLPAEPPAGGGITFPPCPGVEEPRNSHWQ</sequence>
<accession>A0ABR9LQH1</accession>
<evidence type="ECO:0000256" key="1">
    <source>
        <dbReference type="ARBA" id="ARBA00023125"/>
    </source>
</evidence>
<feature type="DNA-binding region" description="H-T-H motif" evidence="2">
    <location>
        <begin position="25"/>
        <end position="44"/>
    </location>
</feature>
<evidence type="ECO:0000313" key="5">
    <source>
        <dbReference type="EMBL" id="MBE1582889.1"/>
    </source>
</evidence>
<dbReference type="RefSeq" id="WP_318786712.1">
    <property type="nucleotide sequence ID" value="NZ_JADBEK010000001.1"/>
</dbReference>
<evidence type="ECO:0000313" key="6">
    <source>
        <dbReference type="Proteomes" id="UP000633509"/>
    </source>
</evidence>
<dbReference type="PROSITE" id="PS50977">
    <property type="entry name" value="HTH_TETR_2"/>
    <property type="match status" value="1"/>
</dbReference>
<protein>
    <recommendedName>
        <fullName evidence="4">HTH tetR-type domain-containing protein</fullName>
    </recommendedName>
</protein>
<gene>
    <name evidence="5" type="ORF">H4W80_001147</name>
</gene>
<comment type="caution">
    <text evidence="5">The sequence shown here is derived from an EMBL/GenBank/DDBJ whole genome shotgun (WGS) entry which is preliminary data.</text>
</comment>
<evidence type="ECO:0000256" key="2">
    <source>
        <dbReference type="PROSITE-ProRule" id="PRU00335"/>
    </source>
</evidence>
<feature type="compositionally biased region" description="Basic and acidic residues" evidence="3">
    <location>
        <begin position="144"/>
        <end position="157"/>
    </location>
</feature>
<name>A0ABR9LQH1_9ACTN</name>
<feature type="region of interest" description="Disordered" evidence="3">
    <location>
        <begin position="142"/>
        <end position="191"/>
    </location>
</feature>
<dbReference type="EMBL" id="JADBEK010000001">
    <property type="protein sequence ID" value="MBE1582889.1"/>
    <property type="molecule type" value="Genomic_DNA"/>
</dbReference>
<dbReference type="Gene3D" id="1.10.357.10">
    <property type="entry name" value="Tetracycline Repressor, domain 2"/>
    <property type="match status" value="1"/>
</dbReference>
<reference evidence="5 6" key="1">
    <citation type="submission" date="2020-10" db="EMBL/GenBank/DDBJ databases">
        <title>Sequencing the genomes of 1000 actinobacteria strains.</title>
        <authorList>
            <person name="Klenk H.-P."/>
        </authorList>
    </citation>
    <scope>NUCLEOTIDE SEQUENCE [LARGE SCALE GENOMIC DNA]</scope>
    <source>
        <strain evidence="5 6">DSM 43173</strain>
    </source>
</reference>
<proteinExistence type="predicted"/>
<dbReference type="SUPFAM" id="SSF46689">
    <property type="entry name" value="Homeodomain-like"/>
    <property type="match status" value="1"/>
</dbReference>
<feature type="domain" description="HTH tetR-type" evidence="4">
    <location>
        <begin position="2"/>
        <end position="62"/>
    </location>
</feature>
<evidence type="ECO:0000259" key="4">
    <source>
        <dbReference type="PROSITE" id="PS50977"/>
    </source>
</evidence>
<dbReference type="InterPro" id="IPR001647">
    <property type="entry name" value="HTH_TetR"/>
</dbReference>
<keyword evidence="1 2" id="KW-0238">DNA-binding</keyword>
<keyword evidence="6" id="KW-1185">Reference proteome</keyword>
<dbReference type="Pfam" id="PF00440">
    <property type="entry name" value="TetR_N"/>
    <property type="match status" value="1"/>
</dbReference>
<organism evidence="5 6">
    <name type="scientific">Nonomuraea angiospora</name>
    <dbReference type="NCBI Taxonomy" id="46172"/>
    <lineage>
        <taxon>Bacteria</taxon>
        <taxon>Bacillati</taxon>
        <taxon>Actinomycetota</taxon>
        <taxon>Actinomycetes</taxon>
        <taxon>Streptosporangiales</taxon>
        <taxon>Streptosporangiaceae</taxon>
        <taxon>Nonomuraea</taxon>
    </lineage>
</organism>
<dbReference type="Proteomes" id="UP000633509">
    <property type="component" value="Unassembled WGS sequence"/>
</dbReference>
<dbReference type="InterPro" id="IPR009057">
    <property type="entry name" value="Homeodomain-like_sf"/>
</dbReference>
<evidence type="ECO:0000256" key="3">
    <source>
        <dbReference type="SAM" id="MobiDB-lite"/>
    </source>
</evidence>